<dbReference type="AlphaFoldDB" id="A0A9D1I446"/>
<dbReference type="Proteomes" id="UP000824091">
    <property type="component" value="Unassembled WGS sequence"/>
</dbReference>
<dbReference type="InterPro" id="IPR027417">
    <property type="entry name" value="P-loop_NTPase"/>
</dbReference>
<evidence type="ECO:0000313" key="1">
    <source>
        <dbReference type="EMBL" id="HIU27602.1"/>
    </source>
</evidence>
<sequence length="372" mass="41902">MSEERHYFPGNNTPLGFFSYYGHILGQREANRIICIKGGPGTGKSTFIRKIAGHFAAKGEPIDYLHCSADENSLDGIVLKDKKVAIIDGTSPHMTDPVTPGAVDKIINLGEFWNEDAIAANKDTIIDLNEECSRWYRIAYNYLNAAKSVYRNLEEIYNSCAEDSEIYKLVAGIIDRVYTDSEISIMAGRKKKFFASAITGEGVVHHIPSLLTDMKQIYLINSPVGYPNSSFMEIIAEGAIYRGMDIEAFYCSMCPGEKMEHLLIPNIGAAFVTLNRYHDMEPWEIAGGDESKQEIILLDMNDHMNKSLLEKDADLIRSLNEEYDILLNKTVKNLDKARQTHMKVESMYVPNMNFTQISNLAEQVEEELEKIG</sequence>
<name>A0A9D1I446_9FIRM</name>
<proteinExistence type="predicted"/>
<dbReference type="Gene3D" id="3.40.50.300">
    <property type="entry name" value="P-loop containing nucleotide triphosphate hydrolases"/>
    <property type="match status" value="1"/>
</dbReference>
<organism evidence="1 2">
    <name type="scientific">Candidatus Fimisoma avicola</name>
    <dbReference type="NCBI Taxonomy" id="2840826"/>
    <lineage>
        <taxon>Bacteria</taxon>
        <taxon>Bacillati</taxon>
        <taxon>Bacillota</taxon>
        <taxon>Clostridia</taxon>
        <taxon>Eubacteriales</taxon>
        <taxon>Candidatus Fimisoma</taxon>
    </lineage>
</organism>
<dbReference type="SUPFAM" id="SSF52540">
    <property type="entry name" value="P-loop containing nucleoside triphosphate hydrolases"/>
    <property type="match status" value="2"/>
</dbReference>
<reference evidence="1" key="1">
    <citation type="submission" date="2020-10" db="EMBL/GenBank/DDBJ databases">
        <authorList>
            <person name="Gilroy R."/>
        </authorList>
    </citation>
    <scope>NUCLEOTIDE SEQUENCE</scope>
    <source>
        <strain evidence="1">11300</strain>
    </source>
</reference>
<accession>A0A9D1I446</accession>
<evidence type="ECO:0000313" key="2">
    <source>
        <dbReference type="Proteomes" id="UP000824091"/>
    </source>
</evidence>
<gene>
    <name evidence="1" type="ORF">IAD16_04435</name>
</gene>
<reference evidence="1" key="2">
    <citation type="journal article" date="2021" name="PeerJ">
        <title>Extensive microbial diversity within the chicken gut microbiome revealed by metagenomics and culture.</title>
        <authorList>
            <person name="Gilroy R."/>
            <person name="Ravi A."/>
            <person name="Getino M."/>
            <person name="Pursley I."/>
            <person name="Horton D.L."/>
            <person name="Alikhan N.F."/>
            <person name="Baker D."/>
            <person name="Gharbi K."/>
            <person name="Hall N."/>
            <person name="Watson M."/>
            <person name="Adriaenssens E.M."/>
            <person name="Foster-Nyarko E."/>
            <person name="Jarju S."/>
            <person name="Secka A."/>
            <person name="Antonio M."/>
            <person name="Oren A."/>
            <person name="Chaudhuri R.R."/>
            <person name="La Ragione R."/>
            <person name="Hildebrand F."/>
            <person name="Pallen M.J."/>
        </authorList>
    </citation>
    <scope>NUCLEOTIDE SEQUENCE</scope>
    <source>
        <strain evidence="1">11300</strain>
    </source>
</reference>
<protein>
    <submittedName>
        <fullName evidence="1">ATPase</fullName>
    </submittedName>
</protein>
<dbReference type="EMBL" id="DVMO01000062">
    <property type="protein sequence ID" value="HIU27602.1"/>
    <property type="molecule type" value="Genomic_DNA"/>
</dbReference>
<comment type="caution">
    <text evidence="1">The sequence shown here is derived from an EMBL/GenBank/DDBJ whole genome shotgun (WGS) entry which is preliminary data.</text>
</comment>